<dbReference type="InterPro" id="IPR019734">
    <property type="entry name" value="TPR_rpt"/>
</dbReference>
<dbReference type="SUPFAM" id="SSF48452">
    <property type="entry name" value="TPR-like"/>
    <property type="match status" value="2"/>
</dbReference>
<keyword evidence="6" id="KW-0677">Repeat</keyword>
<dbReference type="EC" id="2.4.1.255" evidence="3"/>
<dbReference type="PANTHER" id="PTHR44835:SF1">
    <property type="entry name" value="PROTEIN O-GLCNAC TRANSFERASE"/>
    <property type="match status" value="1"/>
</dbReference>
<dbReference type="PROSITE" id="PS50005">
    <property type="entry name" value="TPR"/>
    <property type="match status" value="8"/>
</dbReference>
<dbReference type="Pfam" id="PF13414">
    <property type="entry name" value="TPR_11"/>
    <property type="match status" value="1"/>
</dbReference>
<dbReference type="Pfam" id="PF13844">
    <property type="entry name" value="Glyco_transf_41"/>
    <property type="match status" value="2"/>
</dbReference>
<evidence type="ECO:0000256" key="1">
    <source>
        <dbReference type="ARBA" id="ARBA00004922"/>
    </source>
</evidence>
<gene>
    <name evidence="10" type="ORF">LMJ30_03155</name>
</gene>
<organism evidence="10 11">
    <name type="scientific">Massilia agrisoli</name>
    <dbReference type="NCBI Taxonomy" id="2892444"/>
    <lineage>
        <taxon>Bacteria</taxon>
        <taxon>Pseudomonadati</taxon>
        <taxon>Pseudomonadota</taxon>
        <taxon>Betaproteobacteria</taxon>
        <taxon>Burkholderiales</taxon>
        <taxon>Oxalobacteraceae</taxon>
        <taxon>Telluria group</taxon>
        <taxon>Massilia</taxon>
    </lineage>
</organism>
<dbReference type="Pfam" id="PF13432">
    <property type="entry name" value="TPR_16"/>
    <property type="match status" value="2"/>
</dbReference>
<feature type="repeat" description="TPR" evidence="8">
    <location>
        <begin position="267"/>
        <end position="300"/>
    </location>
</feature>
<dbReference type="Gene3D" id="1.25.40.10">
    <property type="entry name" value="Tetratricopeptide repeat domain"/>
    <property type="match status" value="4"/>
</dbReference>
<evidence type="ECO:0000256" key="6">
    <source>
        <dbReference type="ARBA" id="ARBA00022737"/>
    </source>
</evidence>
<feature type="domain" description="O-GlcNAc transferase C-terminal" evidence="9">
    <location>
        <begin position="378"/>
        <end position="530"/>
    </location>
</feature>
<evidence type="ECO:0000256" key="2">
    <source>
        <dbReference type="ARBA" id="ARBA00005386"/>
    </source>
</evidence>
<feature type="repeat" description="TPR" evidence="8">
    <location>
        <begin position="97"/>
        <end position="130"/>
    </location>
</feature>
<feature type="repeat" description="TPR" evidence="8">
    <location>
        <begin position="301"/>
        <end position="334"/>
    </location>
</feature>
<feature type="repeat" description="TPR" evidence="8">
    <location>
        <begin position="199"/>
        <end position="232"/>
    </location>
</feature>
<sequence length="765" mass="83203">MNGQAKRPAAPGAVLEQRRLAVRKNPGSAKAHADLGVALQSTGQLELAVASQRRALELDPGLVWLHAILAPALKALGQHEGAADSYRKAIALQPDNATLHYGLGEALRALGQYQNAADSYRRALALRPEDADSHNGLGAALHGLGEFDSAGDSFRRAMELAPDQIDVRLNLGSTALRLGHFDAAAAAYNAVLQLRPDHYDAHFNLGLTYDGMGQYDAAVASYQQALRVRPGDVNAQRSISATLSRMGKVDEALAMRQAVLDTAPDNGLFHFDVGQSQHALGQLGPAMDSVKRALALRPDDASVHTCMAFLHMEAGERDLSLESYRRALQLDPCPAAYSNMLFALSHCTNDPDELFSEHLRFAELFEVPQRPRRTPHPNVPDPGRRLNVGFVSADLHNHAVVTFLEPIVELLTHSTELTLHAYSNGAIDDHVSQRLRGYFPHWRRINSLDDNAVERLIRADGIDILIDVSGHSGGNRLPLFARKPAPVQACWMGYAGTTGLEAMDYYISDGFHLPEGRYDDQFTEKIARIPLGAPFMPEPNAPDISPLPALGNGYLTFGTFNRANKLSPEVIALWAKLLHAIPDAKLVLGGLHAGADKAVIGWFVNEGIDPARLIVQPRGTVGEYLAAHDRIDICLSAFPYSGTTTVCHALWMGVPTLTNTGPTNPSHAAVCSMAHLGLSSFVADDDEHFVRLGVFLSQNLDELASLRASMRERFTNSVVGHPIVAATGLERALRLMWERWCAGLPPEAFRVRLSDLMTSEPEPEA</sequence>
<dbReference type="Gene3D" id="3.40.50.2000">
    <property type="entry name" value="Glycogen Phosphorylase B"/>
    <property type="match status" value="1"/>
</dbReference>
<dbReference type="RefSeq" id="WP_229430884.1">
    <property type="nucleotide sequence ID" value="NZ_JAJHPV010000004.1"/>
</dbReference>
<feature type="repeat" description="TPR" evidence="8">
    <location>
        <begin position="63"/>
        <end position="96"/>
    </location>
</feature>
<evidence type="ECO:0000259" key="9">
    <source>
        <dbReference type="Pfam" id="PF13844"/>
    </source>
</evidence>
<reference evidence="10 11" key="1">
    <citation type="submission" date="2021-11" db="EMBL/GenBank/DDBJ databases">
        <authorList>
            <person name="Huq M.A."/>
        </authorList>
    </citation>
    <scope>NUCLEOTIDE SEQUENCE [LARGE SCALE GENOMIC DNA]</scope>
    <source>
        <strain evidence="10 11">MAHUQ-52</strain>
    </source>
</reference>
<accession>A0ABS8IN46</accession>
<comment type="similarity">
    <text evidence="2">Belongs to the glycosyltransferase 41 family. O-GlcNAc transferase subfamily.</text>
</comment>
<evidence type="ECO:0000256" key="8">
    <source>
        <dbReference type="PROSITE-ProRule" id="PRU00339"/>
    </source>
</evidence>
<evidence type="ECO:0000256" key="3">
    <source>
        <dbReference type="ARBA" id="ARBA00011970"/>
    </source>
</evidence>
<comment type="pathway">
    <text evidence="1">Protein modification; protein glycosylation.</text>
</comment>
<evidence type="ECO:0000313" key="10">
    <source>
        <dbReference type="EMBL" id="MCC6069959.1"/>
    </source>
</evidence>
<dbReference type="Gene3D" id="3.40.50.11380">
    <property type="match status" value="1"/>
</dbReference>
<evidence type="ECO:0000256" key="4">
    <source>
        <dbReference type="ARBA" id="ARBA00022676"/>
    </source>
</evidence>
<dbReference type="SMART" id="SM00028">
    <property type="entry name" value="TPR"/>
    <property type="match status" value="9"/>
</dbReference>
<dbReference type="PROSITE" id="PS50293">
    <property type="entry name" value="TPR_REGION"/>
    <property type="match status" value="2"/>
</dbReference>
<feature type="repeat" description="TPR" evidence="8">
    <location>
        <begin position="131"/>
        <end position="164"/>
    </location>
</feature>
<evidence type="ECO:0000256" key="5">
    <source>
        <dbReference type="ARBA" id="ARBA00022679"/>
    </source>
</evidence>
<keyword evidence="4" id="KW-0328">Glycosyltransferase</keyword>
<keyword evidence="5" id="KW-0808">Transferase</keyword>
<evidence type="ECO:0000313" key="11">
    <source>
        <dbReference type="Proteomes" id="UP001198701"/>
    </source>
</evidence>
<keyword evidence="11" id="KW-1185">Reference proteome</keyword>
<keyword evidence="7 8" id="KW-0802">TPR repeat</keyword>
<proteinExistence type="inferred from homology"/>
<comment type="caution">
    <text evidence="10">The sequence shown here is derived from an EMBL/GenBank/DDBJ whole genome shotgun (WGS) entry which is preliminary data.</text>
</comment>
<dbReference type="PANTHER" id="PTHR44835">
    <property type="entry name" value="UDP-N-ACETYLGLUCOSAMINE--PEPTIDE N-ACETYLGLUCOSAMINYLTRANSFERASE SPINDLY-RELATED"/>
    <property type="match status" value="1"/>
</dbReference>
<evidence type="ECO:0000256" key="7">
    <source>
        <dbReference type="ARBA" id="ARBA00022803"/>
    </source>
</evidence>
<feature type="repeat" description="TPR" evidence="8">
    <location>
        <begin position="165"/>
        <end position="198"/>
    </location>
</feature>
<feature type="domain" description="O-GlcNAc transferase C-terminal" evidence="9">
    <location>
        <begin position="553"/>
        <end position="717"/>
    </location>
</feature>
<dbReference type="Pfam" id="PF13181">
    <property type="entry name" value="TPR_8"/>
    <property type="match status" value="2"/>
</dbReference>
<dbReference type="InterPro" id="IPR011990">
    <property type="entry name" value="TPR-like_helical_dom_sf"/>
</dbReference>
<protein>
    <recommendedName>
        <fullName evidence="3">protein O-GlcNAc transferase</fullName>
        <ecNumber evidence="3">2.4.1.255</ecNumber>
    </recommendedName>
</protein>
<dbReference type="Proteomes" id="UP001198701">
    <property type="component" value="Unassembled WGS sequence"/>
</dbReference>
<dbReference type="EMBL" id="JAJHPV010000004">
    <property type="protein sequence ID" value="MCC6069959.1"/>
    <property type="molecule type" value="Genomic_DNA"/>
</dbReference>
<dbReference type="InterPro" id="IPR029489">
    <property type="entry name" value="OGT/SEC/SPY_C"/>
</dbReference>
<name>A0ABS8IN46_9BURK</name>
<feature type="repeat" description="TPR" evidence="8">
    <location>
        <begin position="29"/>
        <end position="62"/>
    </location>
</feature>
<dbReference type="InterPro" id="IPR051939">
    <property type="entry name" value="Glycosyltr_41/O-GlcNAc_trsf"/>
</dbReference>